<dbReference type="AlphaFoldDB" id="A0A1P8PZR9"/>
<evidence type="ECO:0008006" key="3">
    <source>
        <dbReference type="Google" id="ProtNLM"/>
    </source>
</evidence>
<dbReference type="InterPro" id="IPR036388">
    <property type="entry name" value="WH-like_DNA-bd_sf"/>
</dbReference>
<gene>
    <name evidence="1" type="ORF">BTM29_00505</name>
</gene>
<evidence type="ECO:0000313" key="1">
    <source>
        <dbReference type="EMBL" id="APX71120.1"/>
    </source>
</evidence>
<organism evidence="1 2">
    <name type="scientific">Companilactobacillus allii</name>
    <dbReference type="NCBI Taxonomy" id="1847728"/>
    <lineage>
        <taxon>Bacteria</taxon>
        <taxon>Bacillati</taxon>
        <taxon>Bacillota</taxon>
        <taxon>Bacilli</taxon>
        <taxon>Lactobacillales</taxon>
        <taxon>Lactobacillaceae</taxon>
        <taxon>Companilactobacillus</taxon>
    </lineage>
</organism>
<sequence>MENIIELLNQFLANDSKNDQEKKWALDQTNDPRLKNIIKQCDTREFRLVGLFKNSDTILLKSLPEKLKVSQATSSRSATKLQRLKVIDKFKDEDNKKEWQLRLTSEGQELLKVKIKLDKITLLSLQKATSKFSDEDIRTIIDFLRIIVNDKR</sequence>
<dbReference type="Proteomes" id="UP000187499">
    <property type="component" value="Chromosome"/>
</dbReference>
<dbReference type="EMBL" id="CP019323">
    <property type="protein sequence ID" value="APX71120.1"/>
    <property type="molecule type" value="Genomic_DNA"/>
</dbReference>
<name>A0A1P8PZR9_9LACO</name>
<proteinExistence type="predicted"/>
<dbReference type="InterPro" id="IPR036390">
    <property type="entry name" value="WH_DNA-bd_sf"/>
</dbReference>
<dbReference type="Gene3D" id="1.10.10.10">
    <property type="entry name" value="Winged helix-like DNA-binding domain superfamily/Winged helix DNA-binding domain"/>
    <property type="match status" value="1"/>
</dbReference>
<dbReference type="SUPFAM" id="SSF46785">
    <property type="entry name" value="Winged helix' DNA-binding domain"/>
    <property type="match status" value="1"/>
</dbReference>
<evidence type="ECO:0000313" key="2">
    <source>
        <dbReference type="Proteomes" id="UP000187499"/>
    </source>
</evidence>
<dbReference type="OrthoDB" id="2296872at2"/>
<dbReference type="RefSeq" id="WP_076613619.1">
    <property type="nucleotide sequence ID" value="NZ_CP019323.1"/>
</dbReference>
<keyword evidence="2" id="KW-1185">Reference proteome</keyword>
<reference evidence="2" key="1">
    <citation type="submission" date="2016-12" db="EMBL/GenBank/DDBJ databases">
        <authorList>
            <person name="Jung M.Y."/>
            <person name="Lee S.H."/>
        </authorList>
    </citation>
    <scope>NUCLEOTIDE SEQUENCE [LARGE SCALE GENOMIC DNA]</scope>
    <source>
        <strain evidence="2">WiKim39</strain>
    </source>
</reference>
<accession>A0A1P8PZR9</accession>
<dbReference type="STRING" id="1847728.BTM29_00505"/>
<dbReference type="KEGG" id="lalw:BTM29_00505"/>
<protein>
    <recommendedName>
        <fullName evidence="3">HTH marR-type domain-containing protein</fullName>
    </recommendedName>
</protein>